<dbReference type="InterPro" id="IPR020599">
    <property type="entry name" value="Transl_elong_fac_P/YeiP"/>
</dbReference>
<dbReference type="Pfam" id="PF08207">
    <property type="entry name" value="EFP_N"/>
    <property type="match status" value="1"/>
</dbReference>
<evidence type="ECO:0000256" key="5">
    <source>
        <dbReference type="ARBA" id="ARBA00022768"/>
    </source>
</evidence>
<evidence type="ECO:0000259" key="10">
    <source>
        <dbReference type="SMART" id="SM00841"/>
    </source>
</evidence>
<dbReference type="Gene3D" id="2.40.50.140">
    <property type="entry name" value="Nucleic acid-binding proteins"/>
    <property type="match status" value="2"/>
</dbReference>
<comment type="caution">
    <text evidence="12">The sequence shown here is derived from an EMBL/GenBank/DDBJ whole genome shotgun (WGS) entry which is preliminary data.</text>
</comment>
<protein>
    <recommendedName>
        <fullName evidence="7 8">Elongation factor P</fullName>
        <shortName evidence="7">EF-P</shortName>
    </recommendedName>
</protein>
<comment type="similarity">
    <text evidence="3 7 9">Belongs to the elongation factor P family.</text>
</comment>
<organism evidence="12 13">
    <name type="scientific">Gracilimonas sediminicola</name>
    <dbReference type="NCBI Taxonomy" id="2952158"/>
    <lineage>
        <taxon>Bacteria</taxon>
        <taxon>Pseudomonadati</taxon>
        <taxon>Balneolota</taxon>
        <taxon>Balneolia</taxon>
        <taxon>Balneolales</taxon>
        <taxon>Balneolaceae</taxon>
        <taxon>Gracilimonas</taxon>
    </lineage>
</organism>
<dbReference type="NCBIfam" id="TIGR00038">
    <property type="entry name" value="efp"/>
    <property type="match status" value="1"/>
</dbReference>
<gene>
    <name evidence="7 12" type="primary">efp</name>
    <name evidence="12" type="ORF">NM125_14520</name>
</gene>
<dbReference type="CDD" id="cd04470">
    <property type="entry name" value="S1_EF-P_repeat_1"/>
    <property type="match status" value="1"/>
</dbReference>
<feature type="domain" description="Elongation factor P C-terminal" evidence="10">
    <location>
        <begin position="132"/>
        <end position="187"/>
    </location>
</feature>
<dbReference type="PANTHER" id="PTHR30053">
    <property type="entry name" value="ELONGATION FACTOR P"/>
    <property type="match status" value="1"/>
</dbReference>
<sequence>MSKVSTSDFRNGMVLDLDGELYSITEFQHVKPGKGPAFVRTKLKGIVNDKNIDKTWRSGENAEAVRVETREYQYLYNDGELFYLMHTDTYEQIPVNASQVERKGFLIDGHNCVVVVNADEESVLYVEPKDHIEATVEQTDPGVRGDTAQGGSKPATLESGATVQVPLFINEGEKIRVDTRTGEYIERAK</sequence>
<keyword evidence="13" id="KW-1185">Reference proteome</keyword>
<evidence type="ECO:0000256" key="8">
    <source>
        <dbReference type="NCBIfam" id="TIGR00038"/>
    </source>
</evidence>
<evidence type="ECO:0000256" key="2">
    <source>
        <dbReference type="ARBA" id="ARBA00004815"/>
    </source>
</evidence>
<dbReference type="Gene3D" id="2.30.30.30">
    <property type="match status" value="1"/>
</dbReference>
<dbReference type="InterPro" id="IPR011768">
    <property type="entry name" value="Transl_elongation_fac_P"/>
</dbReference>
<dbReference type="Pfam" id="PF09285">
    <property type="entry name" value="Elong-fact-P_C"/>
    <property type="match status" value="1"/>
</dbReference>
<dbReference type="EMBL" id="JANDBC010000003">
    <property type="protein sequence ID" value="MCP9292801.1"/>
    <property type="molecule type" value="Genomic_DNA"/>
</dbReference>
<evidence type="ECO:0000256" key="4">
    <source>
        <dbReference type="ARBA" id="ARBA00022490"/>
    </source>
</evidence>
<evidence type="ECO:0000256" key="7">
    <source>
        <dbReference type="HAMAP-Rule" id="MF_00141"/>
    </source>
</evidence>
<keyword evidence="5 7" id="KW-0251">Elongation factor</keyword>
<dbReference type="SMART" id="SM00841">
    <property type="entry name" value="Elong-fact-P_C"/>
    <property type="match status" value="1"/>
</dbReference>
<dbReference type="InterPro" id="IPR015365">
    <property type="entry name" value="Elong-fact-P_C"/>
</dbReference>
<evidence type="ECO:0000313" key="13">
    <source>
        <dbReference type="Proteomes" id="UP001139125"/>
    </source>
</evidence>
<dbReference type="AlphaFoldDB" id="A0A9X2L5N7"/>
<evidence type="ECO:0000256" key="9">
    <source>
        <dbReference type="RuleBase" id="RU004389"/>
    </source>
</evidence>
<dbReference type="SUPFAM" id="SSF50249">
    <property type="entry name" value="Nucleic acid-binding proteins"/>
    <property type="match status" value="2"/>
</dbReference>
<dbReference type="NCBIfam" id="NF001810">
    <property type="entry name" value="PRK00529.1"/>
    <property type="match status" value="1"/>
</dbReference>
<evidence type="ECO:0000313" key="12">
    <source>
        <dbReference type="EMBL" id="MCP9292801.1"/>
    </source>
</evidence>
<dbReference type="InterPro" id="IPR014722">
    <property type="entry name" value="Rib_uL2_dom2"/>
</dbReference>
<dbReference type="FunFam" id="2.40.50.140:FF:000004">
    <property type="entry name" value="Elongation factor P"/>
    <property type="match status" value="1"/>
</dbReference>
<dbReference type="GO" id="GO:0005829">
    <property type="term" value="C:cytosol"/>
    <property type="evidence" value="ECO:0007669"/>
    <property type="project" value="UniProtKB-ARBA"/>
</dbReference>
<dbReference type="InterPro" id="IPR001059">
    <property type="entry name" value="Transl_elong_P/YeiP_cen"/>
</dbReference>
<keyword evidence="4 7" id="KW-0963">Cytoplasm</keyword>
<dbReference type="PROSITE" id="PS01275">
    <property type="entry name" value="EFP"/>
    <property type="match status" value="1"/>
</dbReference>
<dbReference type="SMART" id="SM01185">
    <property type="entry name" value="EFP"/>
    <property type="match status" value="1"/>
</dbReference>
<dbReference type="InterPro" id="IPR013852">
    <property type="entry name" value="Transl_elong_P/YeiP_CS"/>
</dbReference>
<dbReference type="SUPFAM" id="SSF50104">
    <property type="entry name" value="Translation proteins SH3-like domain"/>
    <property type="match status" value="1"/>
</dbReference>
<comment type="pathway">
    <text evidence="2 7">Protein biosynthesis; polypeptide chain elongation.</text>
</comment>
<dbReference type="Proteomes" id="UP001139125">
    <property type="component" value="Unassembled WGS sequence"/>
</dbReference>
<dbReference type="InterPro" id="IPR008991">
    <property type="entry name" value="Translation_prot_SH3-like_sf"/>
</dbReference>
<keyword evidence="6 7" id="KW-0648">Protein biosynthesis</keyword>
<dbReference type="GO" id="GO:0003746">
    <property type="term" value="F:translation elongation factor activity"/>
    <property type="evidence" value="ECO:0007669"/>
    <property type="project" value="UniProtKB-UniRule"/>
</dbReference>
<comment type="function">
    <text evidence="7">Involved in peptide bond synthesis. Stimulates efficient translation and peptide-bond synthesis on native or reconstituted 70S ribosomes in vitro. Probably functions indirectly by altering the affinity of the ribosome for aminoacyl-tRNA, thus increasing their reactivity as acceptors for peptidyl transferase.</text>
</comment>
<dbReference type="HAMAP" id="MF_00141">
    <property type="entry name" value="EF_P"/>
    <property type="match status" value="1"/>
</dbReference>
<evidence type="ECO:0000256" key="6">
    <source>
        <dbReference type="ARBA" id="ARBA00022917"/>
    </source>
</evidence>
<evidence type="ECO:0000256" key="3">
    <source>
        <dbReference type="ARBA" id="ARBA00009479"/>
    </source>
</evidence>
<reference evidence="12" key="1">
    <citation type="submission" date="2022-06" db="EMBL/GenBank/DDBJ databases">
        <title>Gracilimonas sp. CAU 1638 isolated from sea sediment.</title>
        <authorList>
            <person name="Kim W."/>
        </authorList>
    </citation>
    <scope>NUCLEOTIDE SEQUENCE</scope>
    <source>
        <strain evidence="12">CAU 1638</strain>
    </source>
</reference>
<proteinExistence type="inferred from homology"/>
<dbReference type="CDD" id="cd05794">
    <property type="entry name" value="S1_EF-P_repeat_2"/>
    <property type="match status" value="1"/>
</dbReference>
<dbReference type="GO" id="GO:0043043">
    <property type="term" value="P:peptide biosynthetic process"/>
    <property type="evidence" value="ECO:0007669"/>
    <property type="project" value="InterPro"/>
</dbReference>
<evidence type="ECO:0000256" key="1">
    <source>
        <dbReference type="ARBA" id="ARBA00004496"/>
    </source>
</evidence>
<feature type="domain" description="Translation elongation factor P/YeiP central" evidence="11">
    <location>
        <begin position="69"/>
        <end position="124"/>
    </location>
</feature>
<comment type="subcellular location">
    <subcellularLocation>
        <location evidence="1 7">Cytoplasm</location>
    </subcellularLocation>
</comment>
<dbReference type="InterPro" id="IPR013185">
    <property type="entry name" value="Transl_elong_KOW-like"/>
</dbReference>
<dbReference type="PANTHER" id="PTHR30053:SF12">
    <property type="entry name" value="ELONGATION FACTOR P (EF-P) FAMILY PROTEIN"/>
    <property type="match status" value="1"/>
</dbReference>
<dbReference type="Pfam" id="PF01132">
    <property type="entry name" value="EFP"/>
    <property type="match status" value="1"/>
</dbReference>
<dbReference type="PIRSF" id="PIRSF005901">
    <property type="entry name" value="EF-P"/>
    <property type="match status" value="1"/>
</dbReference>
<accession>A0A9X2L5N7</accession>
<evidence type="ECO:0000259" key="11">
    <source>
        <dbReference type="SMART" id="SM01185"/>
    </source>
</evidence>
<name>A0A9X2L5N7_9BACT</name>
<dbReference type="InterPro" id="IPR012340">
    <property type="entry name" value="NA-bd_OB-fold"/>
</dbReference>
<dbReference type="RefSeq" id="WP_255135700.1">
    <property type="nucleotide sequence ID" value="NZ_JANDBC010000003.1"/>
</dbReference>
<dbReference type="FunFam" id="2.30.30.30:FF:000003">
    <property type="entry name" value="Elongation factor P"/>
    <property type="match status" value="1"/>
</dbReference>